<proteinExistence type="predicted"/>
<organism evidence="2 3">
    <name type="scientific">Sphingopyxis terrae subsp. terrae NBRC 15098</name>
    <dbReference type="NCBI Taxonomy" id="1219058"/>
    <lineage>
        <taxon>Bacteria</taxon>
        <taxon>Pseudomonadati</taxon>
        <taxon>Pseudomonadota</taxon>
        <taxon>Alphaproteobacteria</taxon>
        <taxon>Sphingomonadales</taxon>
        <taxon>Sphingomonadaceae</taxon>
        <taxon>Sphingopyxis</taxon>
    </lineage>
</organism>
<reference evidence="2 3" key="2">
    <citation type="journal article" date="2016" name="Genome Announc.">
        <title>Complete Genome Sequence of Sphingopyxis terrae Strain 203-1 (NBRC 111660), a Polyethylene Glycol Degrader.</title>
        <authorList>
            <person name="Ohtsubo Y."/>
            <person name="Nonoyama S."/>
            <person name="Nagata Y."/>
            <person name="Numata M."/>
            <person name="Tsuchikane K."/>
            <person name="Hosoyama A."/>
            <person name="Yamazoe A."/>
            <person name="Tsuda M."/>
            <person name="Fujita N."/>
            <person name="Kawai F."/>
        </authorList>
    </citation>
    <scope>NUCLEOTIDE SEQUENCE [LARGE SCALE GENOMIC DNA]</scope>
    <source>
        <strain evidence="2 3">203-1</strain>
    </source>
</reference>
<evidence type="ECO:0000256" key="1">
    <source>
        <dbReference type="SAM" id="Phobius"/>
    </source>
</evidence>
<protein>
    <submittedName>
        <fullName evidence="2">Uncharacterized protein</fullName>
    </submittedName>
</protein>
<dbReference type="AlphaFoldDB" id="A0A142W2G9"/>
<dbReference type="Proteomes" id="UP000076234">
    <property type="component" value="Chromosome"/>
</dbReference>
<evidence type="ECO:0000313" key="2">
    <source>
        <dbReference type="EMBL" id="AMU96224.1"/>
    </source>
</evidence>
<accession>A0A142W2G9</accession>
<sequence length="113" mass="12481">MAHDPFNTPGDRFRAVFRYWQAYLLIAVLIALVIERDRFASSGKDHLVAGEVMRIETPPGKPEQAVVRVNSLQQATVALPANAHCHSGSKIRLVRHDDVAQHDFRAADPPCAG</sequence>
<dbReference type="EMBL" id="CP013342">
    <property type="protein sequence ID" value="AMU96224.1"/>
    <property type="molecule type" value="Genomic_DNA"/>
</dbReference>
<evidence type="ECO:0000313" key="3">
    <source>
        <dbReference type="Proteomes" id="UP000076234"/>
    </source>
</evidence>
<gene>
    <name evidence="2" type="ORF">AOA14_16610</name>
</gene>
<dbReference type="STRING" id="1219058.AOA14_16610"/>
<feature type="transmembrane region" description="Helical" evidence="1">
    <location>
        <begin position="16"/>
        <end position="34"/>
    </location>
</feature>
<dbReference type="KEGG" id="ster:AOA14_16610"/>
<name>A0A142W2G9_9SPHN</name>
<keyword evidence="1" id="KW-1133">Transmembrane helix</keyword>
<dbReference type="RefSeq" id="WP_062902592.1">
    <property type="nucleotide sequence ID" value="NZ_CP013342.1"/>
</dbReference>
<keyword evidence="1" id="KW-0812">Transmembrane</keyword>
<keyword evidence="1" id="KW-0472">Membrane</keyword>
<reference evidence="3" key="1">
    <citation type="submission" date="2015-11" db="EMBL/GenBank/DDBJ databases">
        <title>Complete genome sequence of a polyethylene glycol-degrading strain Sphingopyxis terrae strain 203-1 (NBRC 15098).</title>
        <authorList>
            <person name="Yoshiyuki O."/>
            <person name="Shouta N."/>
            <person name="Nagata Y."/>
            <person name="Numata M."/>
            <person name="Tsuchikane K."/>
            <person name="Hosoyama A."/>
            <person name="Yamazoe A."/>
            <person name="Tsuda M."/>
            <person name="Fujita N."/>
            <person name="Kawai F."/>
        </authorList>
    </citation>
    <scope>NUCLEOTIDE SEQUENCE [LARGE SCALE GENOMIC DNA]</scope>
    <source>
        <strain evidence="3">203-1</strain>
    </source>
</reference>